<proteinExistence type="predicted"/>
<keyword evidence="1" id="KW-1133">Transmembrane helix</keyword>
<keyword evidence="1" id="KW-0812">Transmembrane</keyword>
<keyword evidence="4" id="KW-1185">Reference proteome</keyword>
<dbReference type="OrthoDB" id="4389004at2"/>
<sequence length="981" mass="101471">MSKNVFKKLRRVMATILSVLLVSGLVAPVNAGAQHADEIPLNALSYGYGGQLDLRLLEGLLTGDGLSIAELKGTEQSWIDGDSPDPQDKAQQELDLEALQLINLNLGTIDLPLVGPGGLLEFTLDEATLGAVHEFANAKTPTEAYGAVGLVGSDGSTVDLTRGGEGDPYASINLLSLLNLQQSELFTSTLISDASLQLGVLGAKAERHNIGDAAEALCTGMNQVVYSDLHHPDLTHPILGEQYFTVTPALEASGLDDKRFCSDYRIADAKIIIDAPVVKDLMGTIETELQVLEAALNSTLAAGGTLDSILQAVGAILTGTLSLLNEILGLLGITVLDALELSVTAQVPVADVVETIVATPLSDANGLVAIDLDAGTIEIDLQKVHGGDLSNLAPNTPLLTSSNINAIAGTVTSLLTDSKADNSRGLMARLQNTIEGDDVTHTGGLYDTELSISLLLDGLTVANPLPLLPDLTLAGGTLTIDGTLGQLLNNSGFTFSGTGTLGAVDLLGSLVTTLVGGIGPLVEALLFDGPDSLVSALIGRLGTNDVVSLLVTSLSPLLKTVLQPVTNAIINRQTVEQIDQGNLFTVTALELNVVTLSGNATTNQSEDRLIGLPIATAAVLAQHWDLIDLDLNVANVGSGRGLHSDGYTYDVVCEADKWTGIDATGGDRVSYAAGNIGTGYSYTSTQLALTGVTDPGLATPLRALPGSVCTVTTNPPLSAEAALRPTGDTPTRTPYTYFLAESSVGPLISGVTPAGAPTNLESAGVIVGADAQVYVDASTVGDEWKTGSFTFVIPDDATSHTVNIVHAYDIDTRDIVVTKGTDGPADVGAIYNFQYSLDGGTTWGPDPADAISTGGSFTIAGVPLIDSTTLAPISVLVREEVPAPGAGGPEVFWAVDGTDLPPEPHDGTYARSAVFKAGLGITAVSASTPDLALAVTNAYPVDVDFEAMLPATGRTSLVWVFGMGLLLALGALSFFIYSRRR</sequence>
<keyword evidence="2" id="KW-0732">Signal</keyword>
<dbReference type="AlphaFoldDB" id="Q8FLW9"/>
<dbReference type="NCBIfam" id="TIGR01167">
    <property type="entry name" value="LPXTG_anchor"/>
    <property type="match status" value="1"/>
</dbReference>
<dbReference type="Proteomes" id="UP000001409">
    <property type="component" value="Chromosome"/>
</dbReference>
<dbReference type="NCBIfam" id="NF033766">
    <property type="entry name" value="choice_anch_G"/>
    <property type="match status" value="1"/>
</dbReference>
<feature type="chain" id="PRO_5039132410" description="Gram-positive cocci surface proteins LPxTG domain-containing protein" evidence="2">
    <location>
        <begin position="32"/>
        <end position="981"/>
    </location>
</feature>
<feature type="signal peptide" evidence="2">
    <location>
        <begin position="1"/>
        <end position="31"/>
    </location>
</feature>
<dbReference type="InterPro" id="IPR047900">
    <property type="entry name" value="Choice_anch_G"/>
</dbReference>
<organism evidence="3 4">
    <name type="scientific">Corynebacterium efficiens (strain DSM 44549 / YS-314 / AJ 12310 / JCM 11189 / NBRC 100395)</name>
    <dbReference type="NCBI Taxonomy" id="196164"/>
    <lineage>
        <taxon>Bacteria</taxon>
        <taxon>Bacillati</taxon>
        <taxon>Actinomycetota</taxon>
        <taxon>Actinomycetes</taxon>
        <taxon>Mycobacteriales</taxon>
        <taxon>Corynebacteriaceae</taxon>
        <taxon>Corynebacterium</taxon>
    </lineage>
</organism>
<dbReference type="RefSeq" id="WP_011076066.1">
    <property type="nucleotide sequence ID" value="NC_004369.1"/>
</dbReference>
<dbReference type="HOGENOM" id="CLU_303431_0_0_11"/>
<dbReference type="KEGG" id="cef:CE2740"/>
<feature type="transmembrane region" description="Helical" evidence="1">
    <location>
        <begin position="957"/>
        <end position="977"/>
    </location>
</feature>
<keyword evidence="1" id="KW-0472">Membrane</keyword>
<evidence type="ECO:0000313" key="3">
    <source>
        <dbReference type="EMBL" id="BAC19550.1"/>
    </source>
</evidence>
<accession>Q8FLW9</accession>
<evidence type="ECO:0000313" key="4">
    <source>
        <dbReference type="Proteomes" id="UP000001409"/>
    </source>
</evidence>
<dbReference type="EMBL" id="BA000035">
    <property type="protein sequence ID" value="BAC19550.1"/>
    <property type="molecule type" value="Genomic_DNA"/>
</dbReference>
<evidence type="ECO:0000256" key="2">
    <source>
        <dbReference type="SAM" id="SignalP"/>
    </source>
</evidence>
<reference evidence="3 4" key="1">
    <citation type="journal article" date="2003" name="Genome Res.">
        <title>Comparative complete genome sequence analysis of the amino acid replacements responsible for the thermostability of Corynebacterium efficiens.</title>
        <authorList>
            <person name="Nishio Y."/>
            <person name="Nakamura Y."/>
            <person name="Kawarabayasi Y."/>
            <person name="Usuda Y."/>
            <person name="Kimura E."/>
            <person name="Sugimoto S."/>
            <person name="Matsui K."/>
            <person name="Yamagishi A."/>
            <person name="Kikuchi H."/>
            <person name="Ikeo K."/>
            <person name="Gojobori T."/>
        </authorList>
    </citation>
    <scope>NUCLEOTIDE SEQUENCE [LARGE SCALE GENOMIC DNA]</scope>
    <source>
        <strain evidence="4">DSM 44549 / YS-314 / AJ 12310 / JCM 11189 / NBRC 100395</strain>
    </source>
</reference>
<name>Q8FLW9_COREF</name>
<dbReference type="STRING" id="196164.gene:10743188"/>
<protein>
    <recommendedName>
        <fullName evidence="5">Gram-positive cocci surface proteins LPxTG domain-containing protein</fullName>
    </recommendedName>
</protein>
<evidence type="ECO:0000256" key="1">
    <source>
        <dbReference type="SAM" id="Phobius"/>
    </source>
</evidence>
<evidence type="ECO:0008006" key="5">
    <source>
        <dbReference type="Google" id="ProtNLM"/>
    </source>
</evidence>